<evidence type="ECO:0000313" key="1">
    <source>
        <dbReference type="EMBL" id="KAK7071145.1"/>
    </source>
</evidence>
<accession>A0AAN8WRY4</accession>
<evidence type="ECO:0000313" key="2">
    <source>
        <dbReference type="Proteomes" id="UP001381693"/>
    </source>
</evidence>
<dbReference type="AlphaFoldDB" id="A0AAN8WRY4"/>
<proteinExistence type="predicted"/>
<reference evidence="1 2" key="1">
    <citation type="submission" date="2023-11" db="EMBL/GenBank/DDBJ databases">
        <title>Halocaridina rubra genome assembly.</title>
        <authorList>
            <person name="Smith C."/>
        </authorList>
    </citation>
    <scope>NUCLEOTIDE SEQUENCE [LARGE SCALE GENOMIC DNA]</scope>
    <source>
        <strain evidence="1">EP-1</strain>
        <tissue evidence="1">Whole</tissue>
    </source>
</reference>
<protein>
    <submittedName>
        <fullName evidence="1">Uncharacterized protein</fullName>
    </submittedName>
</protein>
<keyword evidence="2" id="KW-1185">Reference proteome</keyword>
<dbReference type="Proteomes" id="UP001381693">
    <property type="component" value="Unassembled WGS sequence"/>
</dbReference>
<gene>
    <name evidence="1" type="ORF">SK128_009755</name>
</gene>
<organism evidence="1 2">
    <name type="scientific">Halocaridina rubra</name>
    <name type="common">Hawaiian red shrimp</name>
    <dbReference type="NCBI Taxonomy" id="373956"/>
    <lineage>
        <taxon>Eukaryota</taxon>
        <taxon>Metazoa</taxon>
        <taxon>Ecdysozoa</taxon>
        <taxon>Arthropoda</taxon>
        <taxon>Crustacea</taxon>
        <taxon>Multicrustacea</taxon>
        <taxon>Malacostraca</taxon>
        <taxon>Eumalacostraca</taxon>
        <taxon>Eucarida</taxon>
        <taxon>Decapoda</taxon>
        <taxon>Pleocyemata</taxon>
        <taxon>Caridea</taxon>
        <taxon>Atyoidea</taxon>
        <taxon>Atyidae</taxon>
        <taxon>Halocaridina</taxon>
    </lineage>
</organism>
<name>A0AAN8WRY4_HALRR</name>
<sequence>MAPVLVASLPRSLATCVRYGPKHAPKCWRVNALGIRFKSTPAAASLVEENGRVATSHDDNRDTLDLTFCDYENAFKSKTTWEVLRALLVFQMCGIRPLVENNEKGEDGSKMSNIQKITLLTSDPKSGPKTTSKKWDKCRILYK</sequence>
<comment type="caution">
    <text evidence="1">The sequence shown here is derived from an EMBL/GenBank/DDBJ whole genome shotgun (WGS) entry which is preliminary data.</text>
</comment>
<dbReference type="EMBL" id="JAXCGZ010015128">
    <property type="protein sequence ID" value="KAK7071145.1"/>
    <property type="molecule type" value="Genomic_DNA"/>
</dbReference>